<evidence type="ECO:0008006" key="5">
    <source>
        <dbReference type="Google" id="ProtNLM"/>
    </source>
</evidence>
<proteinExistence type="predicted"/>
<evidence type="ECO:0000313" key="4">
    <source>
        <dbReference type="Proteomes" id="UP000316330"/>
    </source>
</evidence>
<dbReference type="Proteomes" id="UP000316330">
    <property type="component" value="Unassembled WGS sequence"/>
</dbReference>
<keyword evidence="4" id="KW-1185">Reference proteome</keyword>
<evidence type="ECO:0000256" key="1">
    <source>
        <dbReference type="SAM" id="Coils"/>
    </source>
</evidence>
<dbReference type="Gene3D" id="1.10.287.470">
    <property type="entry name" value="Helix hairpin bin"/>
    <property type="match status" value="1"/>
</dbReference>
<gene>
    <name evidence="3" type="ORF">FPZ45_01415</name>
</gene>
<keyword evidence="1" id="KW-0175">Coiled coil</keyword>
<dbReference type="EMBL" id="VNJJ01000001">
    <property type="protein sequence ID" value="TVY04281.1"/>
    <property type="molecule type" value="Genomic_DNA"/>
</dbReference>
<dbReference type="Gene3D" id="2.40.50.100">
    <property type="match status" value="1"/>
</dbReference>
<dbReference type="OrthoDB" id="2593087at2"/>
<keyword evidence="2" id="KW-1133">Transmembrane helix</keyword>
<dbReference type="GO" id="GO:1990281">
    <property type="term" value="C:efflux pump complex"/>
    <property type="evidence" value="ECO:0007669"/>
    <property type="project" value="TreeGrafter"/>
</dbReference>
<dbReference type="Gene3D" id="2.40.420.20">
    <property type="match status" value="1"/>
</dbReference>
<dbReference type="PANTHER" id="PTHR30469:SF15">
    <property type="entry name" value="HLYD FAMILY OF SECRETION PROTEINS"/>
    <property type="match status" value="1"/>
</dbReference>
<comment type="caution">
    <text evidence="3">The sequence shown here is derived from an EMBL/GenBank/DDBJ whole genome shotgun (WGS) entry which is preliminary data.</text>
</comment>
<accession>A0A559JWL3</accession>
<name>A0A559JWL3_9BACL</name>
<sequence>MEVLLSSGKRNTRKRIVVVIASLFFGILLFWTLFSNMLIGLTLPRVVTEAPTPGSLDVNFQGTSSLRPVLEVELFNHSGEKPTEILAREGDVVQKGQLLVRYDRTAKEQQLELEQNALQKLKLGSKQLQDDYKLAARGEDVAAIEAARNALESLKLDLSAQEKRIQMLQTELTDRTELRAPFAGRVTSVLAIENIPSNGADIRLLDTERGMQFDIRIPADMAAEWMEGDAIKVRTLGKESRLVEGRITKMEADSGNESNMPEESAAMNIPASEERQAAKEMVQVQIRITDKSLRAGNRVQVELTQSAGGDTLILSRKAVHQDRNGFYVFAVQSRPGPLGNQFYVSKNYVTVIGEDDQSTAIAQEFWLEETEIIVESSEPLEDGQRVRY</sequence>
<reference evidence="3 4" key="1">
    <citation type="submission" date="2019-07" db="EMBL/GenBank/DDBJ databases">
        <authorList>
            <person name="Kim J."/>
        </authorList>
    </citation>
    <scope>NUCLEOTIDE SEQUENCE [LARGE SCALE GENOMIC DNA]</scope>
    <source>
        <strain evidence="3 4">G13</strain>
    </source>
</reference>
<organism evidence="3 4">
    <name type="scientific">Cohnella terricola</name>
    <dbReference type="NCBI Taxonomy" id="1289167"/>
    <lineage>
        <taxon>Bacteria</taxon>
        <taxon>Bacillati</taxon>
        <taxon>Bacillota</taxon>
        <taxon>Bacilli</taxon>
        <taxon>Bacillales</taxon>
        <taxon>Paenibacillaceae</taxon>
        <taxon>Cohnella</taxon>
    </lineage>
</organism>
<dbReference type="AlphaFoldDB" id="A0A559JWL3"/>
<dbReference type="GO" id="GO:0015562">
    <property type="term" value="F:efflux transmembrane transporter activity"/>
    <property type="evidence" value="ECO:0007669"/>
    <property type="project" value="TreeGrafter"/>
</dbReference>
<keyword evidence="2" id="KW-0472">Membrane</keyword>
<protein>
    <recommendedName>
        <fullName evidence="5">Efflux RND transporter periplasmic adaptor subunit</fullName>
    </recommendedName>
</protein>
<evidence type="ECO:0000313" key="3">
    <source>
        <dbReference type="EMBL" id="TVY04281.1"/>
    </source>
</evidence>
<feature type="coiled-coil region" evidence="1">
    <location>
        <begin position="111"/>
        <end position="171"/>
    </location>
</feature>
<dbReference type="RefSeq" id="WP_144697640.1">
    <property type="nucleotide sequence ID" value="NZ_VNJJ01000001.1"/>
</dbReference>
<evidence type="ECO:0000256" key="2">
    <source>
        <dbReference type="SAM" id="Phobius"/>
    </source>
</evidence>
<feature type="transmembrane region" description="Helical" evidence="2">
    <location>
        <begin position="16"/>
        <end position="34"/>
    </location>
</feature>
<dbReference type="PANTHER" id="PTHR30469">
    <property type="entry name" value="MULTIDRUG RESISTANCE PROTEIN MDTA"/>
    <property type="match status" value="1"/>
</dbReference>
<keyword evidence="2" id="KW-0812">Transmembrane</keyword>